<dbReference type="RefSeq" id="WP_338005382.1">
    <property type="nucleotide sequence ID" value="NZ_JAOPKA010000016.1"/>
</dbReference>
<protein>
    <submittedName>
        <fullName evidence="1">Uncharacterized protein</fullName>
    </submittedName>
</protein>
<organism evidence="1 2">
    <name type="scientific">Natronoglomus mannanivorans</name>
    <dbReference type="NCBI Taxonomy" id="2979990"/>
    <lineage>
        <taxon>Archaea</taxon>
        <taxon>Methanobacteriati</taxon>
        <taxon>Methanobacteriota</taxon>
        <taxon>Stenosarchaea group</taxon>
        <taxon>Halobacteria</taxon>
        <taxon>Halobacteriales</taxon>
        <taxon>Natrialbaceae</taxon>
        <taxon>Natronoglomus</taxon>
    </lineage>
</organism>
<dbReference type="EMBL" id="JAOPKA010000016">
    <property type="protein sequence ID" value="MCU4743564.1"/>
    <property type="molecule type" value="Genomic_DNA"/>
</dbReference>
<name>A0AAP2Z3Y1_9EURY</name>
<dbReference type="NCBIfam" id="NF041921">
    <property type="entry name" value="HVO_A0556"/>
    <property type="match status" value="1"/>
</dbReference>
<comment type="caution">
    <text evidence="1">The sequence shown here is derived from an EMBL/GenBank/DDBJ whole genome shotgun (WGS) entry which is preliminary data.</text>
</comment>
<proteinExistence type="predicted"/>
<reference evidence="1" key="1">
    <citation type="submission" date="2022-09" db="EMBL/GenBank/DDBJ databases">
        <title>Enrichment on poylsaccharides allowed isolation of novel metabolic and taxonomic groups of Haloarchaea.</title>
        <authorList>
            <person name="Sorokin D.Y."/>
            <person name="Elcheninov A.G."/>
            <person name="Khizhniak T.V."/>
            <person name="Kolganova T.V."/>
            <person name="Kublanov I.V."/>
        </authorList>
    </citation>
    <scope>NUCLEOTIDE SEQUENCE</scope>
    <source>
        <strain evidence="1">AArc-xg1-1</strain>
    </source>
</reference>
<dbReference type="InterPro" id="IPR049681">
    <property type="entry name" value="HVO_A0556-like"/>
</dbReference>
<dbReference type="AlphaFoldDB" id="A0AAP2Z3Y1"/>
<evidence type="ECO:0000313" key="2">
    <source>
        <dbReference type="Proteomes" id="UP001321018"/>
    </source>
</evidence>
<sequence length="54" mass="5938">MQQLEDPATKQDVLLTTLEGNDCAFCDGTLTQGRYKGNDAVICSECETPTVQVW</sequence>
<gene>
    <name evidence="1" type="ORF">OB960_19450</name>
</gene>
<evidence type="ECO:0000313" key="1">
    <source>
        <dbReference type="EMBL" id="MCU4743564.1"/>
    </source>
</evidence>
<dbReference type="Proteomes" id="UP001321018">
    <property type="component" value="Unassembled WGS sequence"/>
</dbReference>
<accession>A0AAP2Z3Y1</accession>